<reference evidence="1" key="1">
    <citation type="submission" date="2022-07" db="EMBL/GenBank/DDBJ databases">
        <title>Phylogenomic reconstructions and comparative analyses of Kickxellomycotina fungi.</title>
        <authorList>
            <person name="Reynolds N.K."/>
            <person name="Stajich J.E."/>
            <person name="Barry K."/>
            <person name="Grigoriev I.V."/>
            <person name="Crous P."/>
            <person name="Smith M.E."/>
        </authorList>
    </citation>
    <scope>NUCLEOTIDE SEQUENCE</scope>
    <source>
        <strain evidence="1">NRRL 5244</strain>
    </source>
</reference>
<dbReference type="EMBL" id="JANBPW010000699">
    <property type="protein sequence ID" value="KAJ1948544.1"/>
    <property type="molecule type" value="Genomic_DNA"/>
</dbReference>
<organism evidence="1 2">
    <name type="scientific">Linderina macrospora</name>
    <dbReference type="NCBI Taxonomy" id="4868"/>
    <lineage>
        <taxon>Eukaryota</taxon>
        <taxon>Fungi</taxon>
        <taxon>Fungi incertae sedis</taxon>
        <taxon>Zoopagomycota</taxon>
        <taxon>Kickxellomycotina</taxon>
        <taxon>Kickxellomycetes</taxon>
        <taxon>Kickxellales</taxon>
        <taxon>Kickxellaceae</taxon>
        <taxon>Linderina</taxon>
    </lineage>
</organism>
<accession>A0ACC1JDX0</accession>
<evidence type="ECO:0000313" key="2">
    <source>
        <dbReference type="Proteomes" id="UP001150603"/>
    </source>
</evidence>
<comment type="caution">
    <text evidence="1">The sequence shown here is derived from an EMBL/GenBank/DDBJ whole genome shotgun (WGS) entry which is preliminary data.</text>
</comment>
<protein>
    <submittedName>
        <fullName evidence="1">Uncharacterized protein</fullName>
    </submittedName>
</protein>
<feature type="non-terminal residue" evidence="1">
    <location>
        <position position="321"/>
    </location>
</feature>
<proteinExistence type="predicted"/>
<sequence>MFKTSILFAAVASTFVAAAPVSTQSNLIIFGNSLSDNGNIKAMTGSPAYWQGRYSNSYVWNEYTAKLLNMKLENHAYGGATSNNDLSPAFAGNMSIPSFHDQVNTWLSDKTHLNSYNLQNDVIGVEIGGNDVFGNMKKVMSGAMTLDQFAMALGNNIATDVGSLVKAGYKNIYVWNLPAVDKVPYITSMGLGPLVAPMVATINNRVAEALQPAISLGVNLLDFGALMNQAFDPKILAALGVTDSTSACYNKPANGTAVICSNPDNHLFYDGIHPASRMHYLWGVVASIYMRDPSHKLTIEEILQLIKKFDIGNSNVNDNLI</sequence>
<evidence type="ECO:0000313" key="1">
    <source>
        <dbReference type="EMBL" id="KAJ1948544.1"/>
    </source>
</evidence>
<name>A0ACC1JDX0_9FUNG</name>
<gene>
    <name evidence="1" type="ORF">FBU59_001543</name>
</gene>
<dbReference type="Proteomes" id="UP001150603">
    <property type="component" value="Unassembled WGS sequence"/>
</dbReference>
<keyword evidence="2" id="KW-1185">Reference proteome</keyword>